<dbReference type="EMBL" id="VKLW01000031">
    <property type="protein sequence ID" value="TYK32412.1"/>
    <property type="molecule type" value="Genomic_DNA"/>
</dbReference>
<sequence>MSKIEEAFRGLGRTEKAKFVSQNIDYANAEAVAKYVSDYLFDVLKNVGDDEYIAAYLRGKGYEVTKQE</sequence>
<dbReference type="RefSeq" id="WP_148730792.1">
    <property type="nucleotide sequence ID" value="NZ_VKLW01000031.1"/>
</dbReference>
<dbReference type="Proteomes" id="UP000324383">
    <property type="component" value="Unassembled WGS sequence"/>
</dbReference>
<evidence type="ECO:0000313" key="1">
    <source>
        <dbReference type="EMBL" id="TYK32412.1"/>
    </source>
</evidence>
<proteinExistence type="predicted"/>
<accession>A0A5D3E932</accession>
<comment type="caution">
    <text evidence="1">The sequence shown here is derived from an EMBL/GenBank/DDBJ whole genome shotgun (WGS) entry which is preliminary data.</text>
</comment>
<protein>
    <submittedName>
        <fullName evidence="1">Uncharacterized protein</fullName>
    </submittedName>
</protein>
<evidence type="ECO:0000313" key="2">
    <source>
        <dbReference type="Proteomes" id="UP000324383"/>
    </source>
</evidence>
<name>A0A5D3E932_9BACE</name>
<reference evidence="1 2" key="1">
    <citation type="submission" date="2019-07" db="EMBL/GenBank/DDBJ databases">
        <title>Draft Genome Sequences of Bacteroides pyogenes Strains Isolated from the Uterus Holstein Dairy Cows with Metritis.</title>
        <authorList>
            <person name="Cunha F."/>
            <person name="Galvao K.N."/>
            <person name="Jeon S.J."/>
            <person name="Jeong K.C."/>
        </authorList>
    </citation>
    <scope>NUCLEOTIDE SEQUENCE [LARGE SCALE GENOMIC DNA]</scope>
    <source>
        <strain evidence="1 2">KG-31</strain>
    </source>
</reference>
<keyword evidence="2" id="KW-1185">Reference proteome</keyword>
<gene>
    <name evidence="1" type="ORF">FNJ60_12360</name>
</gene>
<organism evidence="1 2">
    <name type="scientific">Bacteroides pyogenes</name>
    <dbReference type="NCBI Taxonomy" id="310300"/>
    <lineage>
        <taxon>Bacteria</taxon>
        <taxon>Pseudomonadati</taxon>
        <taxon>Bacteroidota</taxon>
        <taxon>Bacteroidia</taxon>
        <taxon>Bacteroidales</taxon>
        <taxon>Bacteroidaceae</taxon>
        <taxon>Bacteroides</taxon>
    </lineage>
</organism>
<dbReference type="AlphaFoldDB" id="A0A5D3E932"/>